<dbReference type="eggNOG" id="KOG3401">
    <property type="taxonomic scope" value="Eukaryota"/>
</dbReference>
<evidence type="ECO:0000256" key="1">
    <source>
        <dbReference type="ARBA" id="ARBA00010618"/>
    </source>
</evidence>
<dbReference type="InterPro" id="IPR005756">
    <property type="entry name" value="Ribosomal_uL24_euk/arc"/>
</dbReference>
<dbReference type="GO" id="GO:0006412">
    <property type="term" value="P:translation"/>
    <property type="evidence" value="ECO:0007669"/>
    <property type="project" value="InterPro"/>
</dbReference>
<name>A0A058ZEU7_FONAL</name>
<protein>
    <submittedName>
        <fullName evidence="5">50S ribosomal protein L26e</fullName>
    </submittedName>
</protein>
<dbReference type="PANTHER" id="PTHR11143">
    <property type="entry name" value="60S RIBOSOMAL PROTEIN L26 FAMILY MEMBER"/>
    <property type="match status" value="1"/>
</dbReference>
<dbReference type="InterPro" id="IPR014722">
    <property type="entry name" value="Rib_uL2_dom2"/>
</dbReference>
<organism evidence="5">
    <name type="scientific">Fonticula alba</name>
    <name type="common">Slime mold</name>
    <dbReference type="NCBI Taxonomy" id="691883"/>
    <lineage>
        <taxon>Eukaryota</taxon>
        <taxon>Rotosphaerida</taxon>
        <taxon>Fonticulaceae</taxon>
        <taxon>Fonticula</taxon>
    </lineage>
</organism>
<dbReference type="AlphaFoldDB" id="A0A058ZEU7"/>
<dbReference type="NCBIfam" id="TIGR01080">
    <property type="entry name" value="rplX_A_E"/>
    <property type="match status" value="1"/>
</dbReference>
<keyword evidence="3" id="KW-0687">Ribonucleoprotein</keyword>
<dbReference type="OMA" id="VRIMRGD"/>
<dbReference type="Proteomes" id="UP000030693">
    <property type="component" value="Unassembled WGS sequence"/>
</dbReference>
<dbReference type="SMART" id="SM00739">
    <property type="entry name" value="KOW"/>
    <property type="match status" value="1"/>
</dbReference>
<dbReference type="GO" id="GO:0015934">
    <property type="term" value="C:large ribosomal subunit"/>
    <property type="evidence" value="ECO:0007669"/>
    <property type="project" value="InterPro"/>
</dbReference>
<dbReference type="STRING" id="691883.A0A058ZEU7"/>
<feature type="domain" description="KOW" evidence="4">
    <location>
        <begin position="48"/>
        <end position="75"/>
    </location>
</feature>
<dbReference type="FunFam" id="2.30.30.30:FF:000009">
    <property type="entry name" value="60S ribosomal protein L26"/>
    <property type="match status" value="1"/>
</dbReference>
<evidence type="ECO:0000259" key="4">
    <source>
        <dbReference type="SMART" id="SM00739"/>
    </source>
</evidence>
<dbReference type="GeneID" id="20524765"/>
<dbReference type="SUPFAM" id="SSF50104">
    <property type="entry name" value="Translation proteins SH3-like domain"/>
    <property type="match status" value="1"/>
</dbReference>
<reference evidence="5" key="1">
    <citation type="submission" date="2013-04" db="EMBL/GenBank/DDBJ databases">
        <title>The Genome Sequence of Fonticula alba ATCC 38817.</title>
        <authorList>
            <consortium name="The Broad Institute Genomics Platform"/>
            <person name="Russ C."/>
            <person name="Cuomo C."/>
            <person name="Burger G."/>
            <person name="Gray M.W."/>
            <person name="Holland P.W.H."/>
            <person name="King N."/>
            <person name="Lang F.B.F."/>
            <person name="Roger A.J."/>
            <person name="Ruiz-Trillo I."/>
            <person name="Brown M."/>
            <person name="Walker B."/>
            <person name="Young S."/>
            <person name="Zeng Q."/>
            <person name="Gargeya S."/>
            <person name="Fitzgerald M."/>
            <person name="Haas B."/>
            <person name="Abouelleil A."/>
            <person name="Allen A.W."/>
            <person name="Alvarado L."/>
            <person name="Arachchi H.M."/>
            <person name="Berlin A.M."/>
            <person name="Chapman S.B."/>
            <person name="Gainer-Dewar J."/>
            <person name="Goldberg J."/>
            <person name="Griggs A."/>
            <person name="Gujja S."/>
            <person name="Hansen M."/>
            <person name="Howarth C."/>
            <person name="Imamovic A."/>
            <person name="Ireland A."/>
            <person name="Larimer J."/>
            <person name="McCowan C."/>
            <person name="Murphy C."/>
            <person name="Pearson M."/>
            <person name="Poon T.W."/>
            <person name="Priest M."/>
            <person name="Roberts A."/>
            <person name="Saif S."/>
            <person name="Shea T."/>
            <person name="Sisk P."/>
            <person name="Sykes S."/>
            <person name="Wortman J."/>
            <person name="Nusbaum C."/>
            <person name="Birren B."/>
        </authorList>
    </citation>
    <scope>NUCLEOTIDE SEQUENCE [LARGE SCALE GENOMIC DNA]</scope>
    <source>
        <strain evidence="5">ATCC 38817</strain>
    </source>
</reference>
<dbReference type="Pfam" id="PF16906">
    <property type="entry name" value="Ribosomal_L26"/>
    <property type="match status" value="1"/>
</dbReference>
<dbReference type="InterPro" id="IPR005824">
    <property type="entry name" value="KOW"/>
</dbReference>
<dbReference type="InterPro" id="IPR041988">
    <property type="entry name" value="Ribosomal_uL24_KOW"/>
</dbReference>
<evidence type="ECO:0000313" key="6">
    <source>
        <dbReference type="Proteomes" id="UP000030693"/>
    </source>
</evidence>
<dbReference type="InterPro" id="IPR008991">
    <property type="entry name" value="Translation_prot_SH3-like_sf"/>
</dbReference>
<evidence type="ECO:0000256" key="3">
    <source>
        <dbReference type="ARBA" id="ARBA00023274"/>
    </source>
</evidence>
<proteinExistence type="inferred from homology"/>
<accession>A0A058ZEU7</accession>
<keyword evidence="6" id="KW-1185">Reference proteome</keyword>
<dbReference type="CDD" id="cd06089">
    <property type="entry name" value="KOW_RPL26"/>
    <property type="match status" value="1"/>
</dbReference>
<dbReference type="Gene3D" id="2.30.30.30">
    <property type="match status" value="1"/>
</dbReference>
<gene>
    <name evidence="5" type="ORF">H696_00040</name>
</gene>
<evidence type="ECO:0000256" key="2">
    <source>
        <dbReference type="ARBA" id="ARBA00022980"/>
    </source>
</evidence>
<dbReference type="OrthoDB" id="1688503at2759"/>
<keyword evidence="2 5" id="KW-0689">Ribosomal protein</keyword>
<dbReference type="GO" id="GO:0003723">
    <property type="term" value="F:RNA binding"/>
    <property type="evidence" value="ECO:0007669"/>
    <property type="project" value="InterPro"/>
</dbReference>
<dbReference type="EMBL" id="KB932201">
    <property type="protein sequence ID" value="KCV72448.1"/>
    <property type="molecule type" value="Genomic_DNA"/>
</dbReference>
<evidence type="ECO:0000313" key="5">
    <source>
        <dbReference type="EMBL" id="KCV72448.1"/>
    </source>
</evidence>
<dbReference type="RefSeq" id="XP_009492149.1">
    <property type="nucleotide sequence ID" value="XM_009493874.1"/>
</dbReference>
<comment type="similarity">
    <text evidence="1">Belongs to the universal ribosomal protein uL24 family.</text>
</comment>
<sequence>MKFSKDVSSSRRKCRKAHFTAPSHARRLLMSSALSKELRASYGIRSLPIRRNDVVTIKTGQFKGISGKVVKVYRLKMCVYVEGASKKKADESLIPVPIDASNLQITQLHLDKNREKLLKVRAAGKAKEQTVA</sequence>
<dbReference type="GO" id="GO:0003735">
    <property type="term" value="F:structural constituent of ribosome"/>
    <property type="evidence" value="ECO:0007669"/>
    <property type="project" value="InterPro"/>
</dbReference>